<gene>
    <name evidence="2" type="ORF">H7965_14760</name>
</gene>
<keyword evidence="3" id="KW-1185">Reference proteome</keyword>
<name>A0A9X0QZ03_9PROT</name>
<proteinExistence type="inferred from homology"/>
<comment type="caution">
    <text evidence="2">The sequence shown here is derived from an EMBL/GenBank/DDBJ whole genome shotgun (WGS) entry which is preliminary data.</text>
</comment>
<evidence type="ECO:0000256" key="1">
    <source>
        <dbReference type="ARBA" id="ARBA00006987"/>
    </source>
</evidence>
<accession>A0A9X0QZ03</accession>
<dbReference type="Gene3D" id="3.40.190.10">
    <property type="entry name" value="Periplasmic binding protein-like II"/>
    <property type="match status" value="1"/>
</dbReference>
<organism evidence="2 3">
    <name type="scientific">Siccirubricoccus deserti</name>
    <dbReference type="NCBI Taxonomy" id="2013562"/>
    <lineage>
        <taxon>Bacteria</taxon>
        <taxon>Pseudomonadati</taxon>
        <taxon>Pseudomonadota</taxon>
        <taxon>Alphaproteobacteria</taxon>
        <taxon>Acetobacterales</taxon>
        <taxon>Roseomonadaceae</taxon>
        <taxon>Siccirubricoccus</taxon>
    </lineage>
</organism>
<sequence length="312" mass="32227">MRLARRGLLGAAVLAAPGLARGEDVSLTLLVGAAPGSAADTWTRGFAPFLERHWPGSRVAVANRPGQGGLAAAHAIAEAPPGEWLIGSVATPQLLARAITAAAPGLPDRLAFIGAVVEEPLVLVAAAGGPADLAALQRLGRPAVLGMPPHGSAAQLAGMVLAAALALEPLVFAHAAAARQAVLTGAIAGAMLAAPEAILALRDGRLRGIGFARPQRSPLLPEVPTLAEQGLPLQLTARRGFILPTAATPAWRGRLQGTFQAAVADPEFVDQGQSQGRVPDFQPQPAWEEEIRRGLAVLAARWAARPWMTRRD</sequence>
<protein>
    <recommendedName>
        <fullName evidence="4">Tripartite tricarboxylate transporter substrate binding protein</fullName>
    </recommendedName>
</protein>
<dbReference type="PANTHER" id="PTHR42928:SF5">
    <property type="entry name" value="BLR1237 PROTEIN"/>
    <property type="match status" value="1"/>
</dbReference>
<dbReference type="RefSeq" id="WP_186771343.1">
    <property type="nucleotide sequence ID" value="NZ_JACOMF010000016.1"/>
</dbReference>
<dbReference type="PANTHER" id="PTHR42928">
    <property type="entry name" value="TRICARBOXYLATE-BINDING PROTEIN"/>
    <property type="match status" value="1"/>
</dbReference>
<evidence type="ECO:0000313" key="2">
    <source>
        <dbReference type="EMBL" id="MBC4016581.1"/>
    </source>
</evidence>
<dbReference type="Gene3D" id="3.40.190.150">
    <property type="entry name" value="Bordetella uptake gene, domain 1"/>
    <property type="match status" value="1"/>
</dbReference>
<dbReference type="Proteomes" id="UP000600101">
    <property type="component" value="Unassembled WGS sequence"/>
</dbReference>
<dbReference type="EMBL" id="JACOMF010000016">
    <property type="protein sequence ID" value="MBC4016581.1"/>
    <property type="molecule type" value="Genomic_DNA"/>
</dbReference>
<comment type="similarity">
    <text evidence="1">Belongs to the UPF0065 (bug) family.</text>
</comment>
<evidence type="ECO:0000313" key="3">
    <source>
        <dbReference type="Proteomes" id="UP000600101"/>
    </source>
</evidence>
<evidence type="ECO:0008006" key="4">
    <source>
        <dbReference type="Google" id="ProtNLM"/>
    </source>
</evidence>
<dbReference type="Pfam" id="PF03401">
    <property type="entry name" value="TctC"/>
    <property type="match status" value="1"/>
</dbReference>
<dbReference type="AlphaFoldDB" id="A0A9X0QZ03"/>
<dbReference type="InterPro" id="IPR042100">
    <property type="entry name" value="Bug_dom1"/>
</dbReference>
<reference evidence="2" key="1">
    <citation type="submission" date="2020-08" db="EMBL/GenBank/DDBJ databases">
        <authorList>
            <person name="Hu Y."/>
            <person name="Nguyen S.V."/>
            <person name="Li F."/>
            <person name="Fanning S."/>
        </authorList>
    </citation>
    <scope>NUCLEOTIDE SEQUENCE</scope>
    <source>
        <strain evidence="2">SYSU D8009</strain>
    </source>
</reference>
<dbReference type="InterPro" id="IPR005064">
    <property type="entry name" value="BUG"/>
</dbReference>